<evidence type="ECO:0000256" key="4">
    <source>
        <dbReference type="ARBA" id="ARBA00023136"/>
    </source>
</evidence>
<comment type="subcellular location">
    <subcellularLocation>
        <location evidence="1">Cell membrane</location>
        <topology evidence="1">Multi-pass membrane protein</topology>
    </subcellularLocation>
</comment>
<dbReference type="PROSITE" id="PS50929">
    <property type="entry name" value="ABC_TM1F"/>
    <property type="match status" value="1"/>
</dbReference>
<evidence type="ECO:0000256" key="5">
    <source>
        <dbReference type="SAM" id="Phobius"/>
    </source>
</evidence>
<dbReference type="Proteomes" id="UP000630615">
    <property type="component" value="Unassembled WGS sequence"/>
</dbReference>
<evidence type="ECO:0000256" key="3">
    <source>
        <dbReference type="ARBA" id="ARBA00022989"/>
    </source>
</evidence>
<evidence type="ECO:0000313" key="8">
    <source>
        <dbReference type="Proteomes" id="UP000630615"/>
    </source>
</evidence>
<evidence type="ECO:0000313" key="7">
    <source>
        <dbReference type="EMBL" id="GGC98231.1"/>
    </source>
</evidence>
<feature type="transmembrane region" description="Helical" evidence="5">
    <location>
        <begin position="52"/>
        <end position="77"/>
    </location>
</feature>
<keyword evidence="8" id="KW-1185">Reference proteome</keyword>
<evidence type="ECO:0000256" key="2">
    <source>
        <dbReference type="ARBA" id="ARBA00022692"/>
    </source>
</evidence>
<keyword evidence="2 5" id="KW-0812">Transmembrane</keyword>
<feature type="domain" description="ABC transmembrane type-1" evidence="6">
    <location>
        <begin position="16"/>
        <end position="79"/>
    </location>
</feature>
<keyword evidence="3 5" id="KW-1133">Transmembrane helix</keyword>
<dbReference type="InterPro" id="IPR011527">
    <property type="entry name" value="ABC1_TM_dom"/>
</dbReference>
<organism evidence="7 8">
    <name type="scientific">Enterococcus wangshanyuanii</name>
    <dbReference type="NCBI Taxonomy" id="2005703"/>
    <lineage>
        <taxon>Bacteria</taxon>
        <taxon>Bacillati</taxon>
        <taxon>Bacillota</taxon>
        <taxon>Bacilli</taxon>
        <taxon>Lactobacillales</taxon>
        <taxon>Enterococcaceae</taxon>
        <taxon>Enterococcus</taxon>
    </lineage>
</organism>
<accession>A0ABQ1PJF4</accession>
<evidence type="ECO:0000256" key="1">
    <source>
        <dbReference type="ARBA" id="ARBA00004651"/>
    </source>
</evidence>
<dbReference type="SUPFAM" id="SSF90123">
    <property type="entry name" value="ABC transporter transmembrane region"/>
    <property type="match status" value="1"/>
</dbReference>
<protein>
    <recommendedName>
        <fullName evidence="6">ABC transmembrane type-1 domain-containing protein</fullName>
    </recommendedName>
</protein>
<sequence>MLGLLRFAKKYRKQVILGPFFKFLEACFELVLPLFMARLVDQGIRNNDQAYVLQMAGWMLLMSIIGLVCVMICQYWLLY</sequence>
<comment type="caution">
    <text evidence="7">The sequence shown here is derived from an EMBL/GenBank/DDBJ whole genome shotgun (WGS) entry which is preliminary data.</text>
</comment>
<keyword evidence="4 5" id="KW-0472">Membrane</keyword>
<gene>
    <name evidence="7" type="ORF">GCM10011573_29680</name>
</gene>
<name>A0ABQ1PJF4_9ENTE</name>
<proteinExistence type="predicted"/>
<dbReference type="Gene3D" id="1.20.1560.10">
    <property type="entry name" value="ABC transporter type 1, transmembrane domain"/>
    <property type="match status" value="1"/>
</dbReference>
<evidence type="ECO:0000259" key="6">
    <source>
        <dbReference type="PROSITE" id="PS50929"/>
    </source>
</evidence>
<dbReference type="EMBL" id="BMKI01000008">
    <property type="protein sequence ID" value="GGC98231.1"/>
    <property type="molecule type" value="Genomic_DNA"/>
</dbReference>
<reference evidence="8" key="1">
    <citation type="journal article" date="2019" name="Int. J. Syst. Evol. Microbiol.">
        <title>The Global Catalogue of Microorganisms (GCM) 10K type strain sequencing project: providing services to taxonomists for standard genome sequencing and annotation.</title>
        <authorList>
            <consortium name="The Broad Institute Genomics Platform"/>
            <consortium name="The Broad Institute Genome Sequencing Center for Infectious Disease"/>
            <person name="Wu L."/>
            <person name="Ma J."/>
        </authorList>
    </citation>
    <scope>NUCLEOTIDE SEQUENCE [LARGE SCALE GENOMIC DNA]</scope>
    <source>
        <strain evidence="8">CGMCC 1.15942</strain>
    </source>
</reference>
<feature type="transmembrane region" description="Helical" evidence="5">
    <location>
        <begin position="20"/>
        <end position="40"/>
    </location>
</feature>
<dbReference type="InterPro" id="IPR036640">
    <property type="entry name" value="ABC1_TM_sf"/>
</dbReference>